<reference evidence="3" key="1">
    <citation type="submission" date="2023-07" db="EMBL/GenBank/DDBJ databases">
        <title>Sorghum-associated microbial communities from plants grown in Nebraska, USA.</title>
        <authorList>
            <person name="Schachtman D."/>
        </authorList>
    </citation>
    <scope>NUCLEOTIDE SEQUENCE</scope>
    <source>
        <strain evidence="3">1457</strain>
    </source>
</reference>
<comment type="similarity">
    <text evidence="1">Belongs to the aldolase class II family.</text>
</comment>
<dbReference type="InterPro" id="IPR036409">
    <property type="entry name" value="Aldolase_II/adducin_N_sf"/>
</dbReference>
<dbReference type="InterPro" id="IPR001303">
    <property type="entry name" value="Aldolase_II/adducin_N"/>
</dbReference>
<dbReference type="Pfam" id="PF00596">
    <property type="entry name" value="Aldolase_II"/>
    <property type="match status" value="1"/>
</dbReference>
<gene>
    <name evidence="3" type="ORF">J2W61_005313</name>
</gene>
<evidence type="ECO:0000313" key="3">
    <source>
        <dbReference type="EMBL" id="MDR6705438.1"/>
    </source>
</evidence>
<dbReference type="InterPro" id="IPR051017">
    <property type="entry name" value="Aldolase-II_Adducin_sf"/>
</dbReference>
<dbReference type="PANTHER" id="PTHR10672">
    <property type="entry name" value="ADDUCIN"/>
    <property type="match status" value="1"/>
</dbReference>
<dbReference type="PANTHER" id="PTHR10672:SF3">
    <property type="entry name" value="PROTEIN HU-LI TAI SHAO"/>
    <property type="match status" value="1"/>
</dbReference>
<comment type="caution">
    <text evidence="3">The sequence shown here is derived from an EMBL/GenBank/DDBJ whole genome shotgun (WGS) entry which is preliminary data.</text>
</comment>
<dbReference type="GO" id="GO:0051015">
    <property type="term" value="F:actin filament binding"/>
    <property type="evidence" value="ECO:0007669"/>
    <property type="project" value="TreeGrafter"/>
</dbReference>
<dbReference type="SUPFAM" id="SSF53639">
    <property type="entry name" value="AraD/HMP-PK domain-like"/>
    <property type="match status" value="1"/>
</dbReference>
<evidence type="ECO:0000259" key="2">
    <source>
        <dbReference type="Pfam" id="PF00596"/>
    </source>
</evidence>
<dbReference type="Gene3D" id="3.40.225.10">
    <property type="entry name" value="Class II aldolase/adducin N-terminal domain"/>
    <property type="match status" value="1"/>
</dbReference>
<name>A0AAW8M1Y5_AGRTU</name>
<evidence type="ECO:0000313" key="4">
    <source>
        <dbReference type="Proteomes" id="UP001265315"/>
    </source>
</evidence>
<organism evidence="3 4">
    <name type="scientific">Agrobacterium tumefaciens</name>
    <dbReference type="NCBI Taxonomy" id="358"/>
    <lineage>
        <taxon>Bacteria</taxon>
        <taxon>Pseudomonadati</taxon>
        <taxon>Pseudomonadota</taxon>
        <taxon>Alphaproteobacteria</taxon>
        <taxon>Hyphomicrobiales</taxon>
        <taxon>Rhizobiaceae</taxon>
        <taxon>Rhizobium/Agrobacterium group</taxon>
        <taxon>Agrobacterium</taxon>
        <taxon>Agrobacterium tumefaciens complex</taxon>
    </lineage>
</organism>
<protein>
    <submittedName>
        <fullName evidence="3">Ribulose-5-phosphate 4-epimerase/fuculose-1-phosphate aldolase</fullName>
    </submittedName>
</protein>
<dbReference type="GO" id="GO:0005856">
    <property type="term" value="C:cytoskeleton"/>
    <property type="evidence" value="ECO:0007669"/>
    <property type="project" value="TreeGrafter"/>
</dbReference>
<proteinExistence type="inferred from homology"/>
<dbReference type="AlphaFoldDB" id="A0AAW8M1Y5"/>
<dbReference type="Proteomes" id="UP001265315">
    <property type="component" value="Unassembled WGS sequence"/>
</dbReference>
<dbReference type="EMBL" id="JAVDSW010000010">
    <property type="protein sequence ID" value="MDR6705438.1"/>
    <property type="molecule type" value="Genomic_DNA"/>
</dbReference>
<evidence type="ECO:0000256" key="1">
    <source>
        <dbReference type="ARBA" id="ARBA00037961"/>
    </source>
</evidence>
<sequence>MIITRGARPLLGDKDILFIKNHGVMVRAPNIAEAWHDLHYLERAAEVQLKTMGSGCKLLPVLPAVAADAARQMREGDPKSARMHLESIRRVLDRQAPDYRD</sequence>
<accession>A0AAW8M1Y5</accession>
<feature type="domain" description="Class II aldolase/adducin N-terminal" evidence="2">
    <location>
        <begin position="11"/>
        <end position="49"/>
    </location>
</feature>